<proteinExistence type="predicted"/>
<dbReference type="GO" id="GO:0016706">
    <property type="term" value="F:2-oxoglutarate-dependent dioxygenase activity"/>
    <property type="evidence" value="ECO:0007669"/>
    <property type="project" value="UniProtKB-ARBA"/>
</dbReference>
<organism evidence="1 2">
    <name type="scientific">Marinobacter salarius</name>
    <dbReference type="NCBI Taxonomy" id="1420917"/>
    <lineage>
        <taxon>Bacteria</taxon>
        <taxon>Pseudomonadati</taxon>
        <taxon>Pseudomonadota</taxon>
        <taxon>Gammaproteobacteria</taxon>
        <taxon>Pseudomonadales</taxon>
        <taxon>Marinobacteraceae</taxon>
        <taxon>Marinobacter</taxon>
    </lineage>
</organism>
<dbReference type="AlphaFoldDB" id="A0A1W6K9Q0"/>
<evidence type="ECO:0000313" key="2">
    <source>
        <dbReference type="Proteomes" id="UP000193100"/>
    </source>
</evidence>
<name>A0A1W6K9Q0_9GAMM</name>
<evidence type="ECO:0008006" key="3">
    <source>
        <dbReference type="Google" id="ProtNLM"/>
    </source>
</evidence>
<dbReference type="Proteomes" id="UP000193100">
    <property type="component" value="Chromosome"/>
</dbReference>
<accession>A0A1W6K9Q0</accession>
<dbReference type="EMBL" id="CP020931">
    <property type="protein sequence ID" value="ARM84039.1"/>
    <property type="molecule type" value="Genomic_DNA"/>
</dbReference>
<dbReference type="SUPFAM" id="SSF51197">
    <property type="entry name" value="Clavaminate synthase-like"/>
    <property type="match status" value="1"/>
</dbReference>
<dbReference type="Gene3D" id="2.60.120.620">
    <property type="entry name" value="q2cbj1_9rhob like domain"/>
    <property type="match status" value="1"/>
</dbReference>
<protein>
    <recommendedName>
        <fullName evidence="3">Phytanoyl-CoA dioxygenase (PhyH)</fullName>
    </recommendedName>
</protein>
<evidence type="ECO:0000313" key="1">
    <source>
        <dbReference type="EMBL" id="ARM84039.1"/>
    </source>
</evidence>
<reference evidence="1 2" key="1">
    <citation type="submission" date="2017-04" db="EMBL/GenBank/DDBJ databases">
        <title>Genome Sequence of Marinobacter salarius strain SMR5 Isolated from a culture of the Diatom Skeletonema marinoi.</title>
        <authorList>
            <person name="Topel M."/>
            <person name="Pinder M.I.M."/>
            <person name="Johansson O.N."/>
            <person name="Kourtchenko O."/>
            <person name="Godhe A."/>
            <person name="Clarke A.K."/>
        </authorList>
    </citation>
    <scope>NUCLEOTIDE SEQUENCE [LARGE SCALE GENOMIC DNA]</scope>
    <source>
        <strain evidence="1 2">SMR5</strain>
    </source>
</reference>
<gene>
    <name evidence="1" type="ORF">MARSALSMR5_01962</name>
</gene>
<sequence length="281" mass="32160">MSTLLFRLRRWGEISNLTGLIRILRFVAHFGPWRHLFIRLIQLVRPPENSDVVDRATTALPSIDANSMCSLMESDGFSYIGVLRPDTVSNITRITDNLPIDHFQHVHEVDQNIRKLINDPKLLYLVRRYLNAEPVMLECTLVVTGGSCNNDASGLQNSFHFDYAGWQSVNLFVYLTDVDESSACHKVILGSHRRKTLKDLFYPTISDADARKRFGDKVQSVTGAAGTLFLENTEAFHKRQFSPERRVMLNVLFASHRSILSNGRLDPRNVQHRNSIYARYI</sequence>
<dbReference type="InterPro" id="IPR008775">
    <property type="entry name" value="Phytyl_CoA_dOase-like"/>
</dbReference>
<dbReference type="Pfam" id="PF05721">
    <property type="entry name" value="PhyH"/>
    <property type="match status" value="1"/>
</dbReference>